<evidence type="ECO:0000313" key="2">
    <source>
        <dbReference type="EMBL" id="GLS24388.1"/>
    </source>
</evidence>
<dbReference type="Proteomes" id="UP001156870">
    <property type="component" value="Unassembled WGS sequence"/>
</dbReference>
<name>A0AA37T3P5_9GAMM</name>
<reference evidence="2 3" key="1">
    <citation type="journal article" date="2014" name="Int. J. Syst. Evol. Microbiol.">
        <title>Complete genome sequence of Corynebacterium casei LMG S-19264T (=DSM 44701T), isolated from a smear-ripened cheese.</title>
        <authorList>
            <consortium name="US DOE Joint Genome Institute (JGI-PGF)"/>
            <person name="Walter F."/>
            <person name="Albersmeier A."/>
            <person name="Kalinowski J."/>
            <person name="Ruckert C."/>
        </authorList>
    </citation>
    <scope>NUCLEOTIDE SEQUENCE [LARGE SCALE GENOMIC DNA]</scope>
    <source>
        <strain evidence="2 3">NBRC 110095</strain>
    </source>
</reference>
<proteinExistence type="predicted"/>
<gene>
    <name evidence="2" type="ORF">GCM10007877_00990</name>
</gene>
<evidence type="ECO:0000313" key="3">
    <source>
        <dbReference type="Proteomes" id="UP001156870"/>
    </source>
</evidence>
<dbReference type="RefSeq" id="WP_232594890.1">
    <property type="nucleotide sequence ID" value="NZ_BSPD01000002.1"/>
</dbReference>
<dbReference type="AlphaFoldDB" id="A0AA37T3P5"/>
<comment type="caution">
    <text evidence="2">The sequence shown here is derived from an EMBL/GenBank/DDBJ whole genome shotgun (WGS) entry which is preliminary data.</text>
</comment>
<accession>A0AA37T3P5</accession>
<protein>
    <submittedName>
        <fullName evidence="2">Uncharacterized protein</fullName>
    </submittedName>
</protein>
<keyword evidence="3" id="KW-1185">Reference proteome</keyword>
<organism evidence="2 3">
    <name type="scientific">Marinibactrum halimedae</name>
    <dbReference type="NCBI Taxonomy" id="1444977"/>
    <lineage>
        <taxon>Bacteria</taxon>
        <taxon>Pseudomonadati</taxon>
        <taxon>Pseudomonadota</taxon>
        <taxon>Gammaproteobacteria</taxon>
        <taxon>Cellvibrionales</taxon>
        <taxon>Cellvibrionaceae</taxon>
        <taxon>Marinibactrum</taxon>
    </lineage>
</organism>
<sequence length="92" mass="10452">MTVKKVIFSIVVSVFLSVNAFGDDILSLSEKDLKPFCSNQQMWDQFNVKPETCMSHAKACAKKNEDRGLNIMQATQELYTCVFDRLGIKMEP</sequence>
<feature type="signal peptide" evidence="1">
    <location>
        <begin position="1"/>
        <end position="20"/>
    </location>
</feature>
<evidence type="ECO:0000256" key="1">
    <source>
        <dbReference type="SAM" id="SignalP"/>
    </source>
</evidence>
<feature type="chain" id="PRO_5041460991" evidence="1">
    <location>
        <begin position="21"/>
        <end position="92"/>
    </location>
</feature>
<keyword evidence="1" id="KW-0732">Signal</keyword>
<dbReference type="EMBL" id="BSPD01000002">
    <property type="protein sequence ID" value="GLS24388.1"/>
    <property type="molecule type" value="Genomic_DNA"/>
</dbReference>